<name>A0A086SZR1_HAPC1</name>
<dbReference type="PANTHER" id="PTHR43995:SF1">
    <property type="entry name" value="PRE-MRNA-PROCESSING FACTOR 19"/>
    <property type="match status" value="1"/>
</dbReference>
<dbReference type="EC" id="2.3.2.27" evidence="16"/>
<dbReference type="Gene3D" id="2.130.10.10">
    <property type="entry name" value="YVTN repeat-like/Quinoprotein amine dehydrogenase"/>
    <property type="match status" value="1"/>
</dbReference>
<gene>
    <name evidence="19" type="ORF">ACRE_066650</name>
</gene>
<dbReference type="PROSITE" id="PS50082">
    <property type="entry name" value="WD_REPEATS_2"/>
    <property type="match status" value="1"/>
</dbReference>
<evidence type="ECO:0000256" key="4">
    <source>
        <dbReference type="ARBA" id="ARBA00022574"/>
    </source>
</evidence>
<evidence type="ECO:0000256" key="1">
    <source>
        <dbReference type="ARBA" id="ARBA00004123"/>
    </source>
</evidence>
<dbReference type="HOGENOM" id="CLU_023894_0_1_1"/>
<comment type="catalytic activity">
    <reaction evidence="16">
        <text>S-ubiquitinyl-[E2 ubiquitin-conjugating enzyme]-L-cysteine + [acceptor protein]-L-lysine = [E2 ubiquitin-conjugating enzyme]-L-cysteine + N(6)-ubiquitinyl-[acceptor protein]-L-lysine.</text>
        <dbReference type="EC" id="2.3.2.27"/>
    </reaction>
</comment>
<evidence type="ECO:0000256" key="16">
    <source>
        <dbReference type="RuleBase" id="RU367101"/>
    </source>
</evidence>
<protein>
    <recommendedName>
        <fullName evidence="16">Pre-mRNA-processing factor 19</fullName>
        <ecNumber evidence="16">2.3.2.27</ecNumber>
    </recommendedName>
</protein>
<evidence type="ECO:0000256" key="3">
    <source>
        <dbReference type="ARBA" id="ARBA00006388"/>
    </source>
</evidence>
<dbReference type="Gene3D" id="3.30.40.10">
    <property type="entry name" value="Zinc/RING finger domain, C3HC4 (zinc finger)"/>
    <property type="match status" value="1"/>
</dbReference>
<keyword evidence="8" id="KW-0677">Repeat</keyword>
<dbReference type="PANTHER" id="PTHR43995">
    <property type="entry name" value="PRE-MRNA-PROCESSING FACTOR 19"/>
    <property type="match status" value="1"/>
</dbReference>
<proteinExistence type="inferred from homology"/>
<dbReference type="Proteomes" id="UP000029964">
    <property type="component" value="Unassembled WGS sequence"/>
</dbReference>
<keyword evidence="4 15" id="KW-0853">WD repeat</keyword>
<evidence type="ECO:0000256" key="2">
    <source>
        <dbReference type="ARBA" id="ARBA00004906"/>
    </source>
</evidence>
<evidence type="ECO:0000256" key="12">
    <source>
        <dbReference type="ARBA" id="ARBA00023187"/>
    </source>
</evidence>
<feature type="domain" description="U-box" evidence="18">
    <location>
        <begin position="51"/>
        <end position="138"/>
    </location>
</feature>
<organism evidence="19 20">
    <name type="scientific">Hapsidospora chrysogenum (strain ATCC 11550 / CBS 779.69 / DSM 880 / IAM 14645 / JCM 23072 / IMI 49137)</name>
    <name type="common">Acremonium chrysogenum</name>
    <dbReference type="NCBI Taxonomy" id="857340"/>
    <lineage>
        <taxon>Eukaryota</taxon>
        <taxon>Fungi</taxon>
        <taxon>Dikarya</taxon>
        <taxon>Ascomycota</taxon>
        <taxon>Pezizomycotina</taxon>
        <taxon>Sordariomycetes</taxon>
        <taxon>Hypocreomycetidae</taxon>
        <taxon>Hypocreales</taxon>
        <taxon>Bionectriaceae</taxon>
        <taxon>Hapsidospora</taxon>
    </lineage>
</organism>
<dbReference type="GO" id="GO:0003755">
    <property type="term" value="F:peptidyl-prolyl cis-trans isomerase activity"/>
    <property type="evidence" value="ECO:0007669"/>
    <property type="project" value="UniProtKB-KW"/>
</dbReference>
<dbReference type="SMART" id="SM00320">
    <property type="entry name" value="WD40"/>
    <property type="match status" value="4"/>
</dbReference>
<keyword evidence="10 16" id="KW-0833">Ubl conjugation pathway</keyword>
<dbReference type="UniPathway" id="UPA00143"/>
<evidence type="ECO:0000256" key="6">
    <source>
        <dbReference type="ARBA" id="ARBA00022679"/>
    </source>
</evidence>
<comment type="subcellular location">
    <subcellularLocation>
        <location evidence="1 16">Nucleus</location>
    </subcellularLocation>
</comment>
<dbReference type="InterPro" id="IPR003613">
    <property type="entry name" value="Ubox_domain"/>
</dbReference>
<dbReference type="GO" id="GO:0000398">
    <property type="term" value="P:mRNA splicing, via spliceosome"/>
    <property type="evidence" value="ECO:0007669"/>
    <property type="project" value="InterPro"/>
</dbReference>
<comment type="pathway">
    <text evidence="2 16">Protein modification; protein ubiquitination.</text>
</comment>
<evidence type="ECO:0000256" key="9">
    <source>
        <dbReference type="ARBA" id="ARBA00022763"/>
    </source>
</evidence>
<evidence type="ECO:0000259" key="18">
    <source>
        <dbReference type="PROSITE" id="PS51698"/>
    </source>
</evidence>
<keyword evidence="6 16" id="KW-0808">Transferase</keyword>
<comment type="similarity">
    <text evidence="3 16">Belongs to the WD repeat PRP19 family.</text>
</comment>
<reference evidence="20" key="1">
    <citation type="journal article" date="2014" name="Genome Announc.">
        <title>Genome sequence and annotation of Acremonium chrysogenum, producer of the beta-lactam antibiotic cephalosporin C.</title>
        <authorList>
            <person name="Terfehr D."/>
            <person name="Dahlmann T.A."/>
            <person name="Specht T."/>
            <person name="Zadra I."/>
            <person name="Kuernsteiner H."/>
            <person name="Kueck U."/>
        </authorList>
    </citation>
    <scope>NUCLEOTIDE SEQUENCE [LARGE SCALE GENOMIC DNA]</scope>
    <source>
        <strain evidence="20">ATCC 11550 / CBS 779.69 / DSM 880 / IAM 14645 / JCM 23072 / IMI 49137</strain>
    </source>
</reference>
<keyword evidence="20" id="KW-1185">Reference proteome</keyword>
<dbReference type="PROSITE" id="PS51698">
    <property type="entry name" value="U_BOX"/>
    <property type="match status" value="1"/>
</dbReference>
<dbReference type="Pfam" id="PF00400">
    <property type="entry name" value="WD40"/>
    <property type="match status" value="2"/>
</dbReference>
<evidence type="ECO:0000256" key="8">
    <source>
        <dbReference type="ARBA" id="ARBA00022737"/>
    </source>
</evidence>
<dbReference type="GO" id="GO:0000974">
    <property type="term" value="C:Prp19 complex"/>
    <property type="evidence" value="ECO:0007669"/>
    <property type="project" value="UniProtKB-UniRule"/>
</dbReference>
<sequence length="531" mass="56367">MGERVGDDKASYHLVTGELFGWSVREAKSQIAASRHHSGWQDTRLSAVIAEKPVAMLCGISGEAPQEPVVSKKSGVVFEKRLIEQYIKEHGTEPGTDDELAPEDLLALQTSRIVRPRPPTLTSIPALLATFQNEWDALALETYNLKEQLARTGEELATALYQHDAAVRVIARLTRERDEARDALSKVTVTGGAANGDAMAVDSVEGLPEEFAAAVDETQASLSQGRRKRPIPEGWVTPDEVSTFQPETNNALPVPQATSLDVEGDTAALGGLKGDSATYQIDADKLERQVSVDAPVTATLCAASKVIYATSQGSLKAYQGDEQVAEVTEHAGPATGLSSHPGGRILASVGSDKSLVFYDATTLQRISRAYADSPLTTCAFHPDGHLIAAGTVSGKLKLFMTKTLEQAAEFDLGAPVQAVVFSENGFWLAGTAKGQTTVTIFDLRKEGAAATARVLETGGSVQTLAWDYTGQFLATGGPTGVTVQQYLKSSKSWSEPFRAAAPSVAVRWGQAGRKLVSVNGEGVVTVFGVKG</sequence>
<dbReference type="STRING" id="857340.A0A086SZR1"/>
<keyword evidence="12 16" id="KW-0508">mRNA splicing</keyword>
<keyword evidence="13 16" id="KW-0234">DNA repair</keyword>
<dbReference type="GO" id="GO:0006281">
    <property type="term" value="P:DNA repair"/>
    <property type="evidence" value="ECO:0007669"/>
    <property type="project" value="UniProtKB-KW"/>
</dbReference>
<keyword evidence="14 16" id="KW-0539">Nucleus</keyword>
<dbReference type="SUPFAM" id="SSF57850">
    <property type="entry name" value="RING/U-box"/>
    <property type="match status" value="1"/>
</dbReference>
<feature type="coiled-coil region" evidence="17">
    <location>
        <begin position="163"/>
        <end position="190"/>
    </location>
</feature>
<comment type="caution">
    <text evidence="19">The sequence shown here is derived from an EMBL/GenBank/DDBJ whole genome shotgun (WGS) entry which is preliminary data.</text>
</comment>
<dbReference type="InterPro" id="IPR001680">
    <property type="entry name" value="WD40_rpt"/>
</dbReference>
<dbReference type="CDD" id="cd16656">
    <property type="entry name" value="RING-Ubox_PRP19"/>
    <property type="match status" value="1"/>
</dbReference>
<dbReference type="OrthoDB" id="687049at2759"/>
<dbReference type="AlphaFoldDB" id="A0A086SZR1"/>
<keyword evidence="17" id="KW-0175">Coiled coil</keyword>
<evidence type="ECO:0000256" key="10">
    <source>
        <dbReference type="ARBA" id="ARBA00022786"/>
    </source>
</evidence>
<dbReference type="EMBL" id="JPKY01000090">
    <property type="protein sequence ID" value="KFH42593.1"/>
    <property type="molecule type" value="Genomic_DNA"/>
</dbReference>
<dbReference type="FunFam" id="3.30.40.10:FF:000027">
    <property type="entry name" value="Pre-mRNA-processing factor 19, putative"/>
    <property type="match status" value="1"/>
</dbReference>
<evidence type="ECO:0000256" key="17">
    <source>
        <dbReference type="SAM" id="Coils"/>
    </source>
</evidence>
<dbReference type="InterPro" id="IPR038959">
    <property type="entry name" value="Prp19"/>
</dbReference>
<evidence type="ECO:0000256" key="5">
    <source>
        <dbReference type="ARBA" id="ARBA00022664"/>
    </source>
</evidence>
<dbReference type="GO" id="GO:0005737">
    <property type="term" value="C:cytoplasm"/>
    <property type="evidence" value="ECO:0007669"/>
    <property type="project" value="TreeGrafter"/>
</dbReference>
<keyword evidence="11" id="KW-0413">Isomerase</keyword>
<dbReference type="GO" id="GO:0070534">
    <property type="term" value="P:protein K63-linked ubiquitination"/>
    <property type="evidence" value="ECO:0007669"/>
    <property type="project" value="UniProtKB-UniRule"/>
</dbReference>
<dbReference type="InterPro" id="IPR015943">
    <property type="entry name" value="WD40/YVTN_repeat-like_dom_sf"/>
</dbReference>
<dbReference type="GO" id="GO:0071006">
    <property type="term" value="C:U2-type catalytic step 1 spliceosome"/>
    <property type="evidence" value="ECO:0007669"/>
    <property type="project" value="TreeGrafter"/>
</dbReference>
<keyword evidence="7 16" id="KW-0747">Spliceosome</keyword>
<keyword evidence="9 16" id="KW-0227">DNA damage</keyword>
<dbReference type="Pfam" id="PF08606">
    <property type="entry name" value="Prp19"/>
    <property type="match status" value="1"/>
</dbReference>
<dbReference type="SUPFAM" id="SSF50978">
    <property type="entry name" value="WD40 repeat-like"/>
    <property type="match status" value="1"/>
</dbReference>
<evidence type="ECO:0000256" key="14">
    <source>
        <dbReference type="ARBA" id="ARBA00023242"/>
    </source>
</evidence>
<keyword evidence="5 16" id="KW-0507">mRNA processing</keyword>
<comment type="subunit">
    <text evidence="16">Homotetramer.</text>
</comment>
<evidence type="ECO:0000256" key="13">
    <source>
        <dbReference type="ARBA" id="ARBA00023204"/>
    </source>
</evidence>
<evidence type="ECO:0000313" key="20">
    <source>
        <dbReference type="Proteomes" id="UP000029964"/>
    </source>
</evidence>
<comment type="function">
    <text evidence="16">Ubiquitin-protein ligase which is mainly involved pre-mRNA splicing and DNA repair. Required for pre-mRNA splicing as component of the spliceosome.</text>
</comment>
<dbReference type="SMART" id="SM00504">
    <property type="entry name" value="Ubox"/>
    <property type="match status" value="1"/>
</dbReference>
<accession>A0A086SZR1</accession>
<evidence type="ECO:0000256" key="15">
    <source>
        <dbReference type="PROSITE-ProRule" id="PRU00221"/>
    </source>
</evidence>
<feature type="repeat" description="WD" evidence="15">
    <location>
        <begin position="327"/>
        <end position="368"/>
    </location>
</feature>
<evidence type="ECO:0000256" key="11">
    <source>
        <dbReference type="ARBA" id="ARBA00023110"/>
    </source>
</evidence>
<dbReference type="InterPro" id="IPR013915">
    <property type="entry name" value="Prp19_cc"/>
</dbReference>
<keyword evidence="11" id="KW-0697">Rotamase</keyword>
<dbReference type="GO" id="GO:0061630">
    <property type="term" value="F:ubiquitin protein ligase activity"/>
    <property type="evidence" value="ECO:0007669"/>
    <property type="project" value="UniProtKB-UniRule"/>
</dbReference>
<dbReference type="InterPro" id="IPR036322">
    <property type="entry name" value="WD40_repeat_dom_sf"/>
</dbReference>
<dbReference type="InterPro" id="IPR055340">
    <property type="entry name" value="RING-Ubox_PRP19"/>
</dbReference>
<dbReference type="InterPro" id="IPR013083">
    <property type="entry name" value="Znf_RING/FYVE/PHD"/>
</dbReference>
<evidence type="ECO:0000313" key="19">
    <source>
        <dbReference type="EMBL" id="KFH42593.1"/>
    </source>
</evidence>
<evidence type="ECO:0000256" key="7">
    <source>
        <dbReference type="ARBA" id="ARBA00022728"/>
    </source>
</evidence>